<keyword evidence="1" id="KW-0732">Signal</keyword>
<evidence type="ECO:0000256" key="1">
    <source>
        <dbReference type="SAM" id="SignalP"/>
    </source>
</evidence>
<reference evidence="2" key="2">
    <citation type="journal article" date="2021" name="PeerJ">
        <title>Extensive microbial diversity within the chicken gut microbiome revealed by metagenomics and culture.</title>
        <authorList>
            <person name="Gilroy R."/>
            <person name="Ravi A."/>
            <person name="Getino M."/>
            <person name="Pursley I."/>
            <person name="Horton D.L."/>
            <person name="Alikhan N.F."/>
            <person name="Baker D."/>
            <person name="Gharbi K."/>
            <person name="Hall N."/>
            <person name="Watson M."/>
            <person name="Adriaenssens E.M."/>
            <person name="Foster-Nyarko E."/>
            <person name="Jarju S."/>
            <person name="Secka A."/>
            <person name="Antonio M."/>
            <person name="Oren A."/>
            <person name="Chaudhuri R.R."/>
            <person name="La Ragione R."/>
            <person name="Hildebrand F."/>
            <person name="Pallen M.J."/>
        </authorList>
    </citation>
    <scope>NUCLEOTIDE SEQUENCE</scope>
    <source>
        <strain evidence="2">ChiSjej6B24-2974</strain>
    </source>
</reference>
<dbReference type="Proteomes" id="UP000824260">
    <property type="component" value="Unassembled WGS sequence"/>
</dbReference>
<accession>A0A9D1CW36</accession>
<sequence>MMRRLLCALLALCALLPAAARAEAGANLLWLHGDFDSVEADGYQLVDGFYQYEKIASAGEAVLYAAGYESGSGYALLTPEEAGGELAYERMDAVSLGETEARRWRYTDAGSQWDFLAVETDGFFMSVMISVPEESAEALDAEVEALIASLALEDAAQDETPMLTADFSGFTLVMDSLAGGGEGAASRTAAYAQADGGAVSVTLARGDAGEYPYTSLAEMRDVFVFAEDGEAEQLEDMEISGQSAERWRFTFSMEDGGECRADAVLLRAENYACAAIIGLTDEATAENEQTIQRLLDTLALL</sequence>
<reference evidence="2" key="1">
    <citation type="submission" date="2020-10" db="EMBL/GenBank/DDBJ databases">
        <authorList>
            <person name="Gilroy R."/>
        </authorList>
    </citation>
    <scope>NUCLEOTIDE SEQUENCE</scope>
    <source>
        <strain evidence="2">ChiSjej6B24-2974</strain>
    </source>
</reference>
<evidence type="ECO:0000313" key="3">
    <source>
        <dbReference type="Proteomes" id="UP000824260"/>
    </source>
</evidence>
<feature type="chain" id="PRO_5038876008" evidence="1">
    <location>
        <begin position="23"/>
        <end position="301"/>
    </location>
</feature>
<protein>
    <submittedName>
        <fullName evidence="2">Uncharacterized protein</fullName>
    </submittedName>
</protein>
<proteinExistence type="predicted"/>
<dbReference type="EMBL" id="DVFZ01000058">
    <property type="protein sequence ID" value="HIQ82657.1"/>
    <property type="molecule type" value="Genomic_DNA"/>
</dbReference>
<comment type="caution">
    <text evidence="2">The sequence shown here is derived from an EMBL/GenBank/DDBJ whole genome shotgun (WGS) entry which is preliminary data.</text>
</comment>
<feature type="signal peptide" evidence="1">
    <location>
        <begin position="1"/>
        <end position="22"/>
    </location>
</feature>
<dbReference type="AlphaFoldDB" id="A0A9D1CW36"/>
<organism evidence="2 3">
    <name type="scientific">Candidatus Pullichristensenella stercorigallinarum</name>
    <dbReference type="NCBI Taxonomy" id="2840909"/>
    <lineage>
        <taxon>Bacteria</taxon>
        <taxon>Bacillati</taxon>
        <taxon>Bacillota</taxon>
        <taxon>Clostridia</taxon>
        <taxon>Candidatus Pullichristensenella</taxon>
    </lineage>
</organism>
<evidence type="ECO:0000313" key="2">
    <source>
        <dbReference type="EMBL" id="HIQ82657.1"/>
    </source>
</evidence>
<gene>
    <name evidence="2" type="ORF">IAA52_06090</name>
</gene>
<name>A0A9D1CW36_9FIRM</name>